<dbReference type="AlphaFoldDB" id="A0A2P2Q0L0"/>
<protein>
    <submittedName>
        <fullName evidence="1">Uncharacterized protein</fullName>
    </submittedName>
</protein>
<evidence type="ECO:0000313" key="1">
    <source>
        <dbReference type="EMBL" id="MBX60546.1"/>
    </source>
</evidence>
<dbReference type="EMBL" id="GGEC01080062">
    <property type="protein sequence ID" value="MBX60546.1"/>
    <property type="molecule type" value="Transcribed_RNA"/>
</dbReference>
<accession>A0A2P2Q0L0</accession>
<proteinExistence type="predicted"/>
<reference evidence="1" key="1">
    <citation type="submission" date="2018-02" db="EMBL/GenBank/DDBJ databases">
        <title>Rhizophora mucronata_Transcriptome.</title>
        <authorList>
            <person name="Meera S.P."/>
            <person name="Sreeshan A."/>
            <person name="Augustine A."/>
        </authorList>
    </citation>
    <scope>NUCLEOTIDE SEQUENCE</scope>
    <source>
        <tissue evidence="1">Leaf</tissue>
    </source>
</reference>
<name>A0A2P2Q0L0_RHIMU</name>
<sequence length="36" mass="4210">MEFNAWLLSFEPQVLKPLVNLHGGKTRISISFFQFN</sequence>
<organism evidence="1">
    <name type="scientific">Rhizophora mucronata</name>
    <name type="common">Asiatic mangrove</name>
    <dbReference type="NCBI Taxonomy" id="61149"/>
    <lineage>
        <taxon>Eukaryota</taxon>
        <taxon>Viridiplantae</taxon>
        <taxon>Streptophyta</taxon>
        <taxon>Embryophyta</taxon>
        <taxon>Tracheophyta</taxon>
        <taxon>Spermatophyta</taxon>
        <taxon>Magnoliopsida</taxon>
        <taxon>eudicotyledons</taxon>
        <taxon>Gunneridae</taxon>
        <taxon>Pentapetalae</taxon>
        <taxon>rosids</taxon>
        <taxon>fabids</taxon>
        <taxon>Malpighiales</taxon>
        <taxon>Rhizophoraceae</taxon>
        <taxon>Rhizophora</taxon>
    </lineage>
</organism>